<keyword evidence="3" id="KW-1185">Reference proteome</keyword>
<reference evidence="2 3" key="1">
    <citation type="submission" date="2019-04" db="EMBL/GenBank/DDBJ databases">
        <title>An improved genome assembly and genetic linkage map for asparagus bean, Vigna unguiculata ssp. sesquipedialis.</title>
        <authorList>
            <person name="Xia Q."/>
            <person name="Zhang R."/>
            <person name="Dong Y."/>
        </authorList>
    </citation>
    <scope>NUCLEOTIDE SEQUENCE [LARGE SCALE GENOMIC DNA]</scope>
    <source>
        <tissue evidence="2">Leaf</tissue>
    </source>
</reference>
<proteinExistence type="predicted"/>
<sequence length="210" mass="21845">MSPVLVSVSSSPVFGDGDFGLNAGLILGIGGFTGAIFGGAVLGTVGFTGVAVGGKSLGTGNFAGAHDGGKGLGSCNFAGVDVGEVSFGIGDFTGPDVGDIALFGTGNFAGADVGDETLGTGDFTSADDVRDETLGSGVNFVLPYQRKRNSYYSKDNTWLVLVGKRNFIFCYTLVIVIREEMEVIVIESFPLENAYRSYSCHELFLEIFIV</sequence>
<gene>
    <name evidence="2" type="ORF">DEO72_LG6g1044</name>
</gene>
<accession>A0A4D6M4Y2</accession>
<feature type="transmembrane region" description="Helical" evidence="1">
    <location>
        <begin position="25"/>
        <end position="52"/>
    </location>
</feature>
<dbReference type="EMBL" id="CP039350">
    <property type="protein sequence ID" value="QCD96342.1"/>
    <property type="molecule type" value="Genomic_DNA"/>
</dbReference>
<dbReference type="AlphaFoldDB" id="A0A4D6M4Y2"/>
<name>A0A4D6M4Y2_VIGUN</name>
<keyword evidence="1" id="KW-0812">Transmembrane</keyword>
<keyword evidence="1" id="KW-1133">Transmembrane helix</keyword>
<organism evidence="2 3">
    <name type="scientific">Vigna unguiculata</name>
    <name type="common">Cowpea</name>
    <dbReference type="NCBI Taxonomy" id="3917"/>
    <lineage>
        <taxon>Eukaryota</taxon>
        <taxon>Viridiplantae</taxon>
        <taxon>Streptophyta</taxon>
        <taxon>Embryophyta</taxon>
        <taxon>Tracheophyta</taxon>
        <taxon>Spermatophyta</taxon>
        <taxon>Magnoliopsida</taxon>
        <taxon>eudicotyledons</taxon>
        <taxon>Gunneridae</taxon>
        <taxon>Pentapetalae</taxon>
        <taxon>rosids</taxon>
        <taxon>fabids</taxon>
        <taxon>Fabales</taxon>
        <taxon>Fabaceae</taxon>
        <taxon>Papilionoideae</taxon>
        <taxon>50 kb inversion clade</taxon>
        <taxon>NPAAA clade</taxon>
        <taxon>indigoferoid/millettioid clade</taxon>
        <taxon>Phaseoleae</taxon>
        <taxon>Vigna</taxon>
    </lineage>
</organism>
<dbReference type="Proteomes" id="UP000501690">
    <property type="component" value="Linkage Group LG6"/>
</dbReference>
<evidence type="ECO:0000313" key="3">
    <source>
        <dbReference type="Proteomes" id="UP000501690"/>
    </source>
</evidence>
<evidence type="ECO:0000256" key="1">
    <source>
        <dbReference type="SAM" id="Phobius"/>
    </source>
</evidence>
<keyword evidence="1" id="KW-0472">Membrane</keyword>
<evidence type="ECO:0000313" key="2">
    <source>
        <dbReference type="EMBL" id="QCD96342.1"/>
    </source>
</evidence>
<protein>
    <submittedName>
        <fullName evidence="2">Uncharacterized protein</fullName>
    </submittedName>
</protein>